<dbReference type="InterPro" id="IPR033378">
    <property type="entry name" value="BRICK1"/>
</dbReference>
<gene>
    <name evidence="6" type="ORF">MSPICULIGERA_LOCUS20096</name>
</gene>
<keyword evidence="5" id="KW-0206">Cytoskeleton</keyword>
<proteinExistence type="inferred from homology"/>
<keyword evidence="7" id="KW-1185">Reference proteome</keyword>
<dbReference type="PANTHER" id="PTHR33668:SF1">
    <property type="entry name" value="PROTEIN BRICK1"/>
    <property type="match status" value="1"/>
</dbReference>
<keyword evidence="4" id="KW-0175">Coiled coil</keyword>
<dbReference type="Proteomes" id="UP001177023">
    <property type="component" value="Unassembled WGS sequence"/>
</dbReference>
<evidence type="ECO:0000256" key="3">
    <source>
        <dbReference type="ARBA" id="ARBA00022490"/>
    </source>
</evidence>
<feature type="non-terminal residue" evidence="6">
    <location>
        <position position="74"/>
    </location>
</feature>
<evidence type="ECO:0000313" key="6">
    <source>
        <dbReference type="EMBL" id="CAJ0581947.1"/>
    </source>
</evidence>
<dbReference type="AlphaFoldDB" id="A0AA36D6D9"/>
<evidence type="ECO:0000313" key="7">
    <source>
        <dbReference type="Proteomes" id="UP001177023"/>
    </source>
</evidence>
<keyword evidence="3" id="KW-0963">Cytoplasm</keyword>
<comment type="subcellular location">
    <subcellularLocation>
        <location evidence="1">Cytoplasm</location>
        <location evidence="1">Cytoskeleton</location>
    </subcellularLocation>
</comment>
<evidence type="ECO:0000256" key="1">
    <source>
        <dbReference type="ARBA" id="ARBA00004245"/>
    </source>
</evidence>
<evidence type="ECO:0000256" key="2">
    <source>
        <dbReference type="ARBA" id="ARBA00005620"/>
    </source>
</evidence>
<reference evidence="6" key="1">
    <citation type="submission" date="2023-06" db="EMBL/GenBank/DDBJ databases">
        <authorList>
            <person name="Delattre M."/>
        </authorList>
    </citation>
    <scope>NUCLEOTIDE SEQUENCE</scope>
    <source>
        <strain evidence="6">AF72</strain>
    </source>
</reference>
<sequence>MSCNTQLQTQIRYDWDSRADEQIISQKVKHIAACLAEFETSCRNKLAALSDKICLLEKKVEFLEARVSRGDTLC</sequence>
<organism evidence="6 7">
    <name type="scientific">Mesorhabditis spiculigera</name>
    <dbReference type="NCBI Taxonomy" id="96644"/>
    <lineage>
        <taxon>Eukaryota</taxon>
        <taxon>Metazoa</taxon>
        <taxon>Ecdysozoa</taxon>
        <taxon>Nematoda</taxon>
        <taxon>Chromadorea</taxon>
        <taxon>Rhabditida</taxon>
        <taxon>Rhabditina</taxon>
        <taxon>Rhabditomorpha</taxon>
        <taxon>Rhabditoidea</taxon>
        <taxon>Rhabditidae</taxon>
        <taxon>Mesorhabditinae</taxon>
        <taxon>Mesorhabditis</taxon>
    </lineage>
</organism>
<dbReference type="GO" id="GO:0007015">
    <property type="term" value="P:actin filament organization"/>
    <property type="evidence" value="ECO:0007669"/>
    <property type="project" value="InterPro"/>
</dbReference>
<dbReference type="GO" id="GO:0008064">
    <property type="term" value="P:regulation of actin polymerization or depolymerization"/>
    <property type="evidence" value="ECO:0007669"/>
    <property type="project" value="TreeGrafter"/>
</dbReference>
<comment type="similarity">
    <text evidence="2">Belongs to the BRK1 family.</text>
</comment>
<dbReference type="Gene3D" id="1.20.5.110">
    <property type="match status" value="1"/>
</dbReference>
<evidence type="ECO:0000256" key="5">
    <source>
        <dbReference type="ARBA" id="ARBA00023212"/>
    </source>
</evidence>
<protein>
    <submittedName>
        <fullName evidence="6">Uncharacterized protein</fullName>
    </submittedName>
</protein>
<dbReference type="PANTHER" id="PTHR33668">
    <property type="entry name" value="PROTEIN BRICK1"/>
    <property type="match status" value="1"/>
</dbReference>
<accession>A0AA36D6D9</accession>
<comment type="caution">
    <text evidence="6">The sequence shown here is derived from an EMBL/GenBank/DDBJ whole genome shotgun (WGS) entry which is preliminary data.</text>
</comment>
<dbReference type="EMBL" id="CATQJA010002664">
    <property type="protein sequence ID" value="CAJ0581947.1"/>
    <property type="molecule type" value="Genomic_DNA"/>
</dbReference>
<dbReference type="GO" id="GO:0048870">
    <property type="term" value="P:cell motility"/>
    <property type="evidence" value="ECO:0007669"/>
    <property type="project" value="TreeGrafter"/>
</dbReference>
<dbReference type="GO" id="GO:0005856">
    <property type="term" value="C:cytoskeleton"/>
    <property type="evidence" value="ECO:0007669"/>
    <property type="project" value="UniProtKB-SubCell"/>
</dbReference>
<dbReference type="GO" id="GO:0031209">
    <property type="term" value="C:SCAR complex"/>
    <property type="evidence" value="ECO:0007669"/>
    <property type="project" value="InterPro"/>
</dbReference>
<dbReference type="GO" id="GO:0044877">
    <property type="term" value="F:protein-containing complex binding"/>
    <property type="evidence" value="ECO:0007669"/>
    <property type="project" value="InterPro"/>
</dbReference>
<name>A0AA36D6D9_9BILA</name>
<evidence type="ECO:0000256" key="4">
    <source>
        <dbReference type="ARBA" id="ARBA00023054"/>
    </source>
</evidence>